<dbReference type="GO" id="GO:0043190">
    <property type="term" value="C:ATP-binding cassette (ABC) transporter complex"/>
    <property type="evidence" value="ECO:0007669"/>
    <property type="project" value="InterPro"/>
</dbReference>
<dbReference type="CDD" id="cd06261">
    <property type="entry name" value="TM_PBP2"/>
    <property type="match status" value="1"/>
</dbReference>
<evidence type="ECO:0000313" key="10">
    <source>
        <dbReference type="EMBL" id="TDT63289.1"/>
    </source>
</evidence>
<feature type="transmembrane region" description="Helical" evidence="8">
    <location>
        <begin position="20"/>
        <end position="39"/>
    </location>
</feature>
<dbReference type="InterPro" id="IPR010065">
    <property type="entry name" value="AA_ABC_transptr_permease_3TM"/>
</dbReference>
<feature type="domain" description="ABC transmembrane type-1" evidence="9">
    <location>
        <begin position="15"/>
        <end position="202"/>
    </location>
</feature>
<protein>
    <submittedName>
        <fullName evidence="10">Amino acid ABC transporter membrane protein (PAAT family)</fullName>
    </submittedName>
</protein>
<keyword evidence="7 8" id="KW-0472">Membrane</keyword>
<keyword evidence="11" id="KW-1185">Reference proteome</keyword>
<feature type="transmembrane region" description="Helical" evidence="8">
    <location>
        <begin position="181"/>
        <end position="202"/>
    </location>
</feature>
<dbReference type="FunFam" id="1.10.3720.10:FF:000006">
    <property type="entry name" value="Glutamate/aspartate ABC transporter, permease protein GltK"/>
    <property type="match status" value="1"/>
</dbReference>
<name>A0A4R7KTE5_9CLOT</name>
<comment type="caution">
    <text evidence="10">The sequence shown here is derived from an EMBL/GenBank/DDBJ whole genome shotgun (WGS) entry which is preliminary data.</text>
</comment>
<dbReference type="EMBL" id="SOAZ01000002">
    <property type="protein sequence ID" value="TDT63289.1"/>
    <property type="molecule type" value="Genomic_DNA"/>
</dbReference>
<dbReference type="GO" id="GO:0006865">
    <property type="term" value="P:amino acid transport"/>
    <property type="evidence" value="ECO:0007669"/>
    <property type="project" value="UniProtKB-KW"/>
</dbReference>
<dbReference type="PANTHER" id="PTHR30614">
    <property type="entry name" value="MEMBRANE COMPONENT OF AMINO ACID ABC TRANSPORTER"/>
    <property type="match status" value="1"/>
</dbReference>
<dbReference type="PROSITE" id="PS50928">
    <property type="entry name" value="ABC_TM1"/>
    <property type="match status" value="1"/>
</dbReference>
<dbReference type="RefSeq" id="WP_133626953.1">
    <property type="nucleotide sequence ID" value="NZ_SOAZ01000002.1"/>
</dbReference>
<evidence type="ECO:0000256" key="5">
    <source>
        <dbReference type="ARBA" id="ARBA00022970"/>
    </source>
</evidence>
<dbReference type="Pfam" id="PF00528">
    <property type="entry name" value="BPD_transp_1"/>
    <property type="match status" value="1"/>
</dbReference>
<dbReference type="NCBIfam" id="TIGR01726">
    <property type="entry name" value="HEQRo_perm_3TM"/>
    <property type="match status" value="1"/>
</dbReference>
<keyword evidence="5" id="KW-0029">Amino-acid transport</keyword>
<dbReference type="Proteomes" id="UP000295325">
    <property type="component" value="Unassembled WGS sequence"/>
</dbReference>
<evidence type="ECO:0000256" key="3">
    <source>
        <dbReference type="ARBA" id="ARBA00022475"/>
    </source>
</evidence>
<proteinExistence type="inferred from homology"/>
<evidence type="ECO:0000256" key="4">
    <source>
        <dbReference type="ARBA" id="ARBA00022692"/>
    </source>
</evidence>
<comment type="similarity">
    <text evidence="8">Belongs to the binding-protein-dependent transport system permease family.</text>
</comment>
<dbReference type="PANTHER" id="PTHR30614:SF0">
    <property type="entry name" value="L-CYSTINE TRANSPORT SYSTEM PERMEASE PROTEIN TCYL"/>
    <property type="match status" value="1"/>
</dbReference>
<gene>
    <name evidence="10" type="ORF">EDD71_10248</name>
</gene>
<reference evidence="10 11" key="1">
    <citation type="submission" date="2019-03" db="EMBL/GenBank/DDBJ databases">
        <title>Genomic Encyclopedia of Type Strains, Phase IV (KMG-IV): sequencing the most valuable type-strain genomes for metagenomic binning, comparative biology and taxonomic classification.</title>
        <authorList>
            <person name="Goeker M."/>
        </authorList>
    </citation>
    <scope>NUCLEOTIDE SEQUENCE [LARGE SCALE GENOMIC DNA]</scope>
    <source>
        <strain evidence="10 11">DSM 24455</strain>
    </source>
</reference>
<dbReference type="InterPro" id="IPR000515">
    <property type="entry name" value="MetI-like"/>
</dbReference>
<dbReference type="OrthoDB" id="9787841at2"/>
<evidence type="ECO:0000256" key="8">
    <source>
        <dbReference type="RuleBase" id="RU363032"/>
    </source>
</evidence>
<dbReference type="InterPro" id="IPR035906">
    <property type="entry name" value="MetI-like_sf"/>
</dbReference>
<keyword evidence="4 8" id="KW-0812">Transmembrane</keyword>
<keyword evidence="3" id="KW-1003">Cell membrane</keyword>
<evidence type="ECO:0000256" key="6">
    <source>
        <dbReference type="ARBA" id="ARBA00022989"/>
    </source>
</evidence>
<dbReference type="Gene3D" id="1.10.3720.10">
    <property type="entry name" value="MetI-like"/>
    <property type="match status" value="1"/>
</dbReference>
<keyword evidence="2 8" id="KW-0813">Transport</keyword>
<organism evidence="10 11">
    <name type="scientific">Fonticella tunisiensis</name>
    <dbReference type="NCBI Taxonomy" id="1096341"/>
    <lineage>
        <taxon>Bacteria</taxon>
        <taxon>Bacillati</taxon>
        <taxon>Bacillota</taxon>
        <taxon>Clostridia</taxon>
        <taxon>Eubacteriales</taxon>
        <taxon>Clostridiaceae</taxon>
        <taxon>Fonticella</taxon>
    </lineage>
</organism>
<evidence type="ECO:0000256" key="1">
    <source>
        <dbReference type="ARBA" id="ARBA00004651"/>
    </source>
</evidence>
<comment type="subcellular location">
    <subcellularLocation>
        <location evidence="1 8">Cell membrane</location>
        <topology evidence="1 8">Multi-pass membrane protein</topology>
    </subcellularLocation>
</comment>
<evidence type="ECO:0000256" key="7">
    <source>
        <dbReference type="ARBA" id="ARBA00023136"/>
    </source>
</evidence>
<sequence>MQYILDVTSFILKGSVITFKLYLVTAIFSVPLGALCALGKISRFRILRWFLGLYTWVFRGTPLMFQLFFTYYALPVFNIKLEPFTAAAVTYSINYAAYLTEIFRAGIESIDKGQYEAAKVLGMNYAQTMWRIILPQTIKRVIPPVSNEAISLIKDTALIAAIGMPDLLRAAKEVLVRDFTITPFFIASVLYLIITSFIVLIFRKIEKRYSVHE</sequence>
<evidence type="ECO:0000313" key="11">
    <source>
        <dbReference type="Proteomes" id="UP000295325"/>
    </source>
</evidence>
<dbReference type="GO" id="GO:0022857">
    <property type="term" value="F:transmembrane transporter activity"/>
    <property type="evidence" value="ECO:0007669"/>
    <property type="project" value="InterPro"/>
</dbReference>
<evidence type="ECO:0000259" key="9">
    <source>
        <dbReference type="PROSITE" id="PS50928"/>
    </source>
</evidence>
<keyword evidence="6 8" id="KW-1133">Transmembrane helix</keyword>
<evidence type="ECO:0000256" key="2">
    <source>
        <dbReference type="ARBA" id="ARBA00022448"/>
    </source>
</evidence>
<accession>A0A4R7KTE5</accession>
<dbReference type="AlphaFoldDB" id="A0A4R7KTE5"/>
<dbReference type="InterPro" id="IPR043429">
    <property type="entry name" value="ArtM/GltK/GlnP/TcyL/YhdX-like"/>
</dbReference>
<dbReference type="SUPFAM" id="SSF161098">
    <property type="entry name" value="MetI-like"/>
    <property type="match status" value="1"/>
</dbReference>
<feature type="transmembrane region" description="Helical" evidence="8">
    <location>
        <begin position="51"/>
        <end position="74"/>
    </location>
</feature>